<keyword evidence="2" id="KW-1185">Reference proteome</keyword>
<gene>
    <name evidence="1" type="ORF">ACH4WX_00230</name>
</gene>
<protein>
    <submittedName>
        <fullName evidence="1">Uncharacterized protein</fullName>
    </submittedName>
</protein>
<organism evidence="1 2">
    <name type="scientific">Nocardia carnea</name>
    <dbReference type="NCBI Taxonomy" id="37328"/>
    <lineage>
        <taxon>Bacteria</taxon>
        <taxon>Bacillati</taxon>
        <taxon>Actinomycetota</taxon>
        <taxon>Actinomycetes</taxon>
        <taxon>Mycobacteriales</taxon>
        <taxon>Nocardiaceae</taxon>
        <taxon>Nocardia</taxon>
    </lineage>
</organism>
<dbReference type="RefSeq" id="WP_231507889.1">
    <property type="nucleotide sequence ID" value="NZ_JBIRUQ010000001.1"/>
</dbReference>
<dbReference type="EMBL" id="JBIRUQ010000001">
    <property type="protein sequence ID" value="MFI1459127.1"/>
    <property type="molecule type" value="Genomic_DNA"/>
</dbReference>
<evidence type="ECO:0000313" key="1">
    <source>
        <dbReference type="EMBL" id="MFI1459127.1"/>
    </source>
</evidence>
<reference evidence="1 2" key="1">
    <citation type="submission" date="2024-10" db="EMBL/GenBank/DDBJ databases">
        <title>The Natural Products Discovery Center: Release of the First 8490 Sequenced Strains for Exploring Actinobacteria Biosynthetic Diversity.</title>
        <authorList>
            <person name="Kalkreuter E."/>
            <person name="Kautsar S.A."/>
            <person name="Yang D."/>
            <person name="Bader C.D."/>
            <person name="Teijaro C.N."/>
            <person name="Fluegel L."/>
            <person name="Davis C.M."/>
            <person name="Simpson J.R."/>
            <person name="Lauterbach L."/>
            <person name="Steele A.D."/>
            <person name="Gui C."/>
            <person name="Meng S."/>
            <person name="Li G."/>
            <person name="Viehrig K."/>
            <person name="Ye F."/>
            <person name="Su P."/>
            <person name="Kiefer A.F."/>
            <person name="Nichols A."/>
            <person name="Cepeda A.J."/>
            <person name="Yan W."/>
            <person name="Fan B."/>
            <person name="Jiang Y."/>
            <person name="Adhikari A."/>
            <person name="Zheng C.-J."/>
            <person name="Schuster L."/>
            <person name="Cowan T.M."/>
            <person name="Smanski M.J."/>
            <person name="Chevrette M.G."/>
            <person name="De Carvalho L.P.S."/>
            <person name="Shen B."/>
        </authorList>
    </citation>
    <scope>NUCLEOTIDE SEQUENCE [LARGE SCALE GENOMIC DNA]</scope>
    <source>
        <strain evidence="1 2">NPDC020568</strain>
    </source>
</reference>
<evidence type="ECO:0000313" key="2">
    <source>
        <dbReference type="Proteomes" id="UP001611263"/>
    </source>
</evidence>
<proteinExistence type="predicted"/>
<accession>A0ABW7TFX7</accession>
<comment type="caution">
    <text evidence="1">The sequence shown here is derived from an EMBL/GenBank/DDBJ whole genome shotgun (WGS) entry which is preliminary data.</text>
</comment>
<name>A0ABW7TFX7_9NOCA</name>
<dbReference type="Proteomes" id="UP001611263">
    <property type="component" value="Unassembled WGS sequence"/>
</dbReference>
<sequence>MAGGVMAGPLDRLVRIAAVRAAAPNGLLFTERQLYYEVCRTILPVHRLPRRPAFTVPPVVPYRAFLAALDQIGEVPGLLGPPPAPPATVGAHTPEPDLFDYGLPRLLVCRSTAVAAMLRANGIPMESACPVVSAAELPLDPGITAMLARAHGTVYVLHDATPADLAFPDRLPTLTDIPDGVDIVPIGLRPAQTAPLHLTRSAPLGRGRAVEVESVNPAVLLRSVHRLVRDVHRPGSALIEIRRARRAGFLTWPAS</sequence>
<dbReference type="GeneID" id="93505205"/>